<proteinExistence type="predicted"/>
<dbReference type="EMBL" id="JBHSTE010000010">
    <property type="protein sequence ID" value="MFC6335116.1"/>
    <property type="molecule type" value="Genomic_DNA"/>
</dbReference>
<evidence type="ECO:0000256" key="1">
    <source>
        <dbReference type="SAM" id="Phobius"/>
    </source>
</evidence>
<name>A0ABW1VB77_9BACL</name>
<feature type="transmembrane region" description="Helical" evidence="1">
    <location>
        <begin position="58"/>
        <end position="75"/>
    </location>
</feature>
<accession>A0ABW1VB77</accession>
<reference evidence="3" key="1">
    <citation type="journal article" date="2019" name="Int. J. Syst. Evol. Microbiol.">
        <title>The Global Catalogue of Microorganisms (GCM) 10K type strain sequencing project: providing services to taxonomists for standard genome sequencing and annotation.</title>
        <authorList>
            <consortium name="The Broad Institute Genomics Platform"/>
            <consortium name="The Broad Institute Genome Sequencing Center for Infectious Disease"/>
            <person name="Wu L."/>
            <person name="Ma J."/>
        </authorList>
    </citation>
    <scope>NUCLEOTIDE SEQUENCE [LARGE SCALE GENOMIC DNA]</scope>
    <source>
        <strain evidence="3">PCU 280</strain>
    </source>
</reference>
<evidence type="ECO:0000313" key="3">
    <source>
        <dbReference type="Proteomes" id="UP001596233"/>
    </source>
</evidence>
<feature type="transmembrane region" description="Helical" evidence="1">
    <location>
        <begin position="6"/>
        <end position="27"/>
    </location>
</feature>
<keyword evidence="3" id="KW-1185">Reference proteome</keyword>
<protein>
    <recommendedName>
        <fullName evidence="4">DUF5673 domain-containing protein</fullName>
    </recommendedName>
</protein>
<sequence>MEWIVLSSIGCCIVLFIYRECVALYIARIKTSGIILESRSVHFFHQHTDRRMQQLDRLLIAAAVVAFFLYSWMIVDRWRAGLGIEELTVLEIGIMLLVYIVYPTRNITHFITEKGLVEQENIMDWSQFYAIYVTDEAVVRRMLLVTFKGRSSQIEGYMYDRDLGSLKQLAAPHSIMLSEL</sequence>
<evidence type="ECO:0000313" key="2">
    <source>
        <dbReference type="EMBL" id="MFC6335116.1"/>
    </source>
</evidence>
<feature type="transmembrane region" description="Helical" evidence="1">
    <location>
        <begin position="87"/>
        <end position="104"/>
    </location>
</feature>
<keyword evidence="1" id="KW-0812">Transmembrane</keyword>
<comment type="caution">
    <text evidence="2">The sequence shown here is derived from an EMBL/GenBank/DDBJ whole genome shotgun (WGS) entry which is preliminary data.</text>
</comment>
<gene>
    <name evidence="2" type="ORF">ACFP56_21000</name>
</gene>
<organism evidence="2 3">
    <name type="scientific">Paenibacillus septentrionalis</name>
    <dbReference type="NCBI Taxonomy" id="429342"/>
    <lineage>
        <taxon>Bacteria</taxon>
        <taxon>Bacillati</taxon>
        <taxon>Bacillota</taxon>
        <taxon>Bacilli</taxon>
        <taxon>Bacillales</taxon>
        <taxon>Paenibacillaceae</taxon>
        <taxon>Paenibacillus</taxon>
    </lineage>
</organism>
<dbReference type="Proteomes" id="UP001596233">
    <property type="component" value="Unassembled WGS sequence"/>
</dbReference>
<evidence type="ECO:0008006" key="4">
    <source>
        <dbReference type="Google" id="ProtNLM"/>
    </source>
</evidence>
<keyword evidence="1" id="KW-1133">Transmembrane helix</keyword>
<dbReference type="RefSeq" id="WP_379238329.1">
    <property type="nucleotide sequence ID" value="NZ_JBHSTE010000010.1"/>
</dbReference>
<keyword evidence="1" id="KW-0472">Membrane</keyword>